<evidence type="ECO:0000256" key="1">
    <source>
        <dbReference type="ARBA" id="ARBA00009179"/>
    </source>
</evidence>
<dbReference type="InterPro" id="IPR001478">
    <property type="entry name" value="PDZ"/>
</dbReference>
<comment type="similarity">
    <text evidence="1">Belongs to the peptidase S41A family.</text>
</comment>
<dbReference type="PANTHER" id="PTHR32060">
    <property type="entry name" value="TAIL-SPECIFIC PROTEASE"/>
    <property type="match status" value="1"/>
</dbReference>
<dbReference type="Gene3D" id="2.30.42.10">
    <property type="match status" value="1"/>
</dbReference>
<dbReference type="KEGG" id="rgi:RGI145_07795"/>
<proteinExistence type="inferred from homology"/>
<gene>
    <name evidence="6" type="ORF">RGI145_07795</name>
</gene>
<keyword evidence="2" id="KW-0645">Protease</keyword>
<dbReference type="InterPro" id="IPR005151">
    <property type="entry name" value="Tail-specific_protease"/>
</dbReference>
<dbReference type="SMART" id="SM00245">
    <property type="entry name" value="TSPc"/>
    <property type="match status" value="1"/>
</dbReference>
<dbReference type="eggNOG" id="COG0793">
    <property type="taxonomic scope" value="Bacteria"/>
</dbReference>
<dbReference type="RefSeq" id="WP_075797914.1">
    <property type="nucleotide sequence ID" value="NZ_CP015583.1"/>
</dbReference>
<dbReference type="AlphaFoldDB" id="A0A1L7ADX8"/>
<dbReference type="InterPro" id="IPR004447">
    <property type="entry name" value="Peptidase_S41A"/>
</dbReference>
<dbReference type="GO" id="GO:0006508">
    <property type="term" value="P:proteolysis"/>
    <property type="evidence" value="ECO:0007669"/>
    <property type="project" value="UniProtKB-KW"/>
</dbReference>
<keyword evidence="4" id="KW-0720">Serine protease</keyword>
<dbReference type="GO" id="GO:0004175">
    <property type="term" value="F:endopeptidase activity"/>
    <property type="evidence" value="ECO:0007669"/>
    <property type="project" value="TreeGrafter"/>
</dbReference>
<dbReference type="Proteomes" id="UP000185494">
    <property type="component" value="Chromosome 1"/>
</dbReference>
<dbReference type="EMBL" id="CP015583">
    <property type="protein sequence ID" value="APT57007.1"/>
    <property type="molecule type" value="Genomic_DNA"/>
</dbReference>
<reference evidence="6 7" key="1">
    <citation type="submission" date="2016-05" db="EMBL/GenBank/DDBJ databases">
        <title>Complete Genome and Methylome Analysis of Psychrotrophic Bacterial Isolates from Antarctic Lake Untersee.</title>
        <authorList>
            <person name="Fomenkov A."/>
            <person name="Akimov V.N."/>
            <person name="Vasilyeva L.V."/>
            <person name="Andersen D."/>
            <person name="Vincze T."/>
            <person name="Roberts R.J."/>
        </authorList>
    </citation>
    <scope>NUCLEOTIDE SEQUENCE [LARGE SCALE GENOMIC DNA]</scope>
    <source>
        <strain evidence="6 7">U14-5</strain>
    </source>
</reference>
<dbReference type="InterPro" id="IPR036034">
    <property type="entry name" value="PDZ_sf"/>
</dbReference>
<dbReference type="Gene3D" id="3.30.750.44">
    <property type="match status" value="1"/>
</dbReference>
<dbReference type="Pfam" id="PF03572">
    <property type="entry name" value="Peptidase_S41"/>
    <property type="match status" value="1"/>
</dbReference>
<dbReference type="GO" id="GO:0008236">
    <property type="term" value="F:serine-type peptidase activity"/>
    <property type="evidence" value="ECO:0007669"/>
    <property type="project" value="UniProtKB-KW"/>
</dbReference>
<keyword evidence="3" id="KW-0378">Hydrolase</keyword>
<dbReference type="SMART" id="SM00228">
    <property type="entry name" value="PDZ"/>
    <property type="match status" value="1"/>
</dbReference>
<protein>
    <recommendedName>
        <fullName evidence="5">PDZ domain-containing protein</fullName>
    </recommendedName>
</protein>
<evidence type="ECO:0000256" key="2">
    <source>
        <dbReference type="ARBA" id="ARBA00022670"/>
    </source>
</evidence>
<dbReference type="InterPro" id="IPR029045">
    <property type="entry name" value="ClpP/crotonase-like_dom_sf"/>
</dbReference>
<evidence type="ECO:0000313" key="7">
    <source>
        <dbReference type="Proteomes" id="UP000185494"/>
    </source>
</evidence>
<dbReference type="SUPFAM" id="SSF52096">
    <property type="entry name" value="ClpP/crotonase"/>
    <property type="match status" value="1"/>
</dbReference>
<evidence type="ECO:0000313" key="6">
    <source>
        <dbReference type="EMBL" id="APT57007.1"/>
    </source>
</evidence>
<dbReference type="GO" id="GO:0030288">
    <property type="term" value="C:outer membrane-bounded periplasmic space"/>
    <property type="evidence" value="ECO:0007669"/>
    <property type="project" value="TreeGrafter"/>
</dbReference>
<evidence type="ECO:0000256" key="3">
    <source>
        <dbReference type="ARBA" id="ARBA00022801"/>
    </source>
</evidence>
<dbReference type="InterPro" id="IPR041489">
    <property type="entry name" value="PDZ_6"/>
</dbReference>
<evidence type="ECO:0000256" key="4">
    <source>
        <dbReference type="ARBA" id="ARBA00022825"/>
    </source>
</evidence>
<accession>A0A1L7ADX8</accession>
<dbReference type="SUPFAM" id="SSF50156">
    <property type="entry name" value="PDZ domain-like"/>
    <property type="match status" value="1"/>
</dbReference>
<dbReference type="PANTHER" id="PTHR32060:SF30">
    <property type="entry name" value="CARBOXY-TERMINAL PROCESSING PROTEASE CTPA"/>
    <property type="match status" value="1"/>
</dbReference>
<dbReference type="PROSITE" id="PS50106">
    <property type="entry name" value="PDZ"/>
    <property type="match status" value="1"/>
</dbReference>
<organism evidence="6 7">
    <name type="scientific">Roseomonas gilardii</name>
    <dbReference type="NCBI Taxonomy" id="257708"/>
    <lineage>
        <taxon>Bacteria</taxon>
        <taxon>Pseudomonadati</taxon>
        <taxon>Pseudomonadota</taxon>
        <taxon>Alphaproteobacteria</taxon>
        <taxon>Acetobacterales</taxon>
        <taxon>Roseomonadaceae</taxon>
        <taxon>Roseomonas</taxon>
    </lineage>
</organism>
<dbReference type="Pfam" id="PF17820">
    <property type="entry name" value="PDZ_6"/>
    <property type="match status" value="1"/>
</dbReference>
<feature type="domain" description="PDZ" evidence="5">
    <location>
        <begin position="130"/>
        <end position="203"/>
    </location>
</feature>
<dbReference type="STRING" id="257708.RGI145_07795"/>
<dbReference type="GO" id="GO:0007165">
    <property type="term" value="P:signal transduction"/>
    <property type="evidence" value="ECO:0007669"/>
    <property type="project" value="TreeGrafter"/>
</dbReference>
<dbReference type="Gene3D" id="3.90.226.10">
    <property type="entry name" value="2-enoyl-CoA Hydratase, Chain A, domain 1"/>
    <property type="match status" value="1"/>
</dbReference>
<dbReference type="CDD" id="cd07560">
    <property type="entry name" value="Peptidase_S41_CPP"/>
    <property type="match status" value="1"/>
</dbReference>
<evidence type="ECO:0000259" key="5">
    <source>
        <dbReference type="PROSITE" id="PS50106"/>
    </source>
</evidence>
<sequence length="470" mass="49611">MIETTLQAGFEAIAERHLDPVTPPDLALWALRGLTALEPGFDVESRDGVLRVSLLGRSLAQRATPGTLAEAATALSWLYGAAWGVSPTLRRAGADALLQASFDEVFNHLDPYSRYVSPATADSDRDRRMGTAGLGLQVEGGPRGATVLAVMPDSPAEAAGLQQGDVLLSLNGISMARQAPDRLAALLEGPLGSRARLRIQRGRGHRNIVLRREVVPPQTVRSARQGDVLVLRITAFSSDTADQLGEALLMAFDHPVSPAPRSLVLDLRGNRGGFLREAIRVVDNILSAGIVARTDGRHPDARRVWHAAGMDLTQGRPIAILVDGRTASSAEIVTAALSDNGRAAVVGSATMGKGLIQILVPLPNEGELSLSWSRILAPDGWPLQSLGVLPSLCTSLGADGATRGLERLAQGDAPMGAVLRRQRQARVPVLPSEITALRGACPPAEGRDGDLQAAVTLLSNPEAYRTATAK</sequence>
<name>A0A1L7ADX8_9PROT</name>